<evidence type="ECO:0000256" key="1">
    <source>
        <dbReference type="ARBA" id="ARBA00001974"/>
    </source>
</evidence>
<proteinExistence type="inferred from homology"/>
<dbReference type="AlphaFoldDB" id="A0A0W8I5C3"/>
<dbReference type="Gene3D" id="1.10.1060.10">
    <property type="entry name" value="Alpha-helical ferredoxin"/>
    <property type="match status" value="1"/>
</dbReference>
<dbReference type="Gene3D" id="1.10.45.10">
    <property type="entry name" value="Vanillyl-alcohol Oxidase, Chain A, domain 4"/>
    <property type="match status" value="1"/>
</dbReference>
<dbReference type="Gene3D" id="3.30.465.10">
    <property type="match status" value="1"/>
</dbReference>
<comment type="cofactor">
    <cofactor evidence="1">
        <name>FAD</name>
        <dbReference type="ChEBI" id="CHEBI:57692"/>
    </cofactor>
</comment>
<dbReference type="Pfam" id="PF13183">
    <property type="entry name" value="Fer4_8"/>
    <property type="match status" value="1"/>
</dbReference>
<keyword evidence="6" id="KW-0809">Transit peptide</keyword>
<feature type="domain" description="4Fe-4S ferredoxin-type" evidence="11">
    <location>
        <begin position="535"/>
        <end position="566"/>
    </location>
</feature>
<dbReference type="Gene3D" id="3.30.43.10">
    <property type="entry name" value="Uridine Diphospho-n-acetylenolpyruvylglucosamine Reductase, domain 2"/>
    <property type="match status" value="1"/>
</dbReference>
<dbReference type="InterPro" id="IPR009051">
    <property type="entry name" value="Helical_ferredxn"/>
</dbReference>
<dbReference type="GO" id="GO:1903457">
    <property type="term" value="P:lactate catabolic process"/>
    <property type="evidence" value="ECO:0007669"/>
    <property type="project" value="TreeGrafter"/>
</dbReference>
<keyword evidence="14" id="KW-1185">Reference proteome</keyword>
<dbReference type="Pfam" id="PF02913">
    <property type="entry name" value="FAD-oxidase_C"/>
    <property type="match status" value="1"/>
</dbReference>
<dbReference type="PANTHER" id="PTHR11748:SF111">
    <property type="entry name" value="D-LACTATE DEHYDROGENASE, MITOCHONDRIAL-RELATED"/>
    <property type="match status" value="1"/>
</dbReference>
<evidence type="ECO:0000259" key="12">
    <source>
        <dbReference type="PROSITE" id="PS51387"/>
    </source>
</evidence>
<dbReference type="GO" id="GO:0046872">
    <property type="term" value="F:metal ion binding"/>
    <property type="evidence" value="ECO:0007669"/>
    <property type="project" value="UniProtKB-KW"/>
</dbReference>
<evidence type="ECO:0000256" key="3">
    <source>
        <dbReference type="ARBA" id="ARBA00022630"/>
    </source>
</evidence>
<accession>A0A0W8I5C3</accession>
<dbReference type="RefSeq" id="WP_058891450.1">
    <property type="nucleotide sequence ID" value="NZ_LQBL01000028.1"/>
</dbReference>
<dbReference type="PROSITE" id="PS00198">
    <property type="entry name" value="4FE4S_FER_1"/>
    <property type="match status" value="1"/>
</dbReference>
<evidence type="ECO:0000256" key="7">
    <source>
        <dbReference type="ARBA" id="ARBA00023002"/>
    </source>
</evidence>
<dbReference type="InterPro" id="IPR017896">
    <property type="entry name" value="4Fe4S_Fe-S-bd"/>
</dbReference>
<sequence>MPSTNLEIPWSRLASSLGEQLGDGAVSRRPLDLHALAHDASHYLLTPELLVRPTSTAQVAAVMAACDRAGAPITFRSGGTSLSGQAITDAVLVDTRRHFTDIEVLDGGARVRVQPGVTVRAVNARLAPYHRKLGPDPASEGACTLGGVIANNSSGMHCGTELNTYATLESLTFVLPSGTVIDSAAPDAEAELAAREPELVAGLLALRRRVLADPESVATIRRLFAMKNTMGYGVNALLDYERPLDMLVHLMVGSEGTLGFVASAVLATVPVHPEVATGLLVLDTVGAATGSVPDLAATGVATAELLDAASLRVAQQDPRCPSQIAELEVDEHAALLVEWQGDSPAELDATLGSAAATLEGLALTRPARLTRDARERAALWRVRKGLFSAVAEARPAGTNALLEDVVVGVDVLGETCVALTELFDTHRYEDSVIFGHARDGNVHFLLNERFDDPDAMRRYAAFTEDMVDLVLGQGGSLKAEHGTGRIMAPFVRRQYGDELYAVMWEIKRLLDPRGLLNPAAVLSDEPTSYLRDLKPSPPVEEEVDRCVECGYCEPVCPSKDLTLTPRQRIVVRRDIQTARAAGDHALADSLERDYDYDGTQTCAVDGMCQSACPVRIDTGDLTRRLRRESAGRLTEAAWAGAARAWGAVAPLGGLALGAARLVPSGVPVAATRVVRAVAGADTVPLYDARLPGGGSRRRELTTASPVAVLFSTCIGEMFGTEPGGHTGDLGPGAGGALVELCVRAGVPLRTPSGIGGLCCGTPWKSKGLTSGYAVMADRVVPALREATEGGRLPVVVEASSCVEGLLVMLAERAPEVRVVDAVDFVRDTVLPRLDVRRTDRTLVVHPTCSSERAGSTEALVALAEAVSTDVVVPVSWGCCAFAGDRGLLHPELTASATADEAAEVAGIVARVMPPRAEHASPSSAPTPAGALGFVSSNRTCEIGMTRATGQPYRHVLELLAQATRA</sequence>
<dbReference type="PROSITE" id="PS51379">
    <property type="entry name" value="4FE4S_FER_2"/>
    <property type="match status" value="1"/>
</dbReference>
<evidence type="ECO:0000256" key="10">
    <source>
        <dbReference type="ARBA" id="ARBA00038897"/>
    </source>
</evidence>
<name>A0A0W8I5C3_9MICO</name>
<dbReference type="Gene3D" id="3.30.70.2740">
    <property type="match status" value="1"/>
</dbReference>
<dbReference type="InterPro" id="IPR016166">
    <property type="entry name" value="FAD-bd_PCMH"/>
</dbReference>
<dbReference type="InterPro" id="IPR006094">
    <property type="entry name" value="Oxid_FAD_bind_N"/>
</dbReference>
<keyword evidence="7" id="KW-0560">Oxidoreductase</keyword>
<evidence type="ECO:0000313" key="14">
    <source>
        <dbReference type="Proteomes" id="UP000054837"/>
    </source>
</evidence>
<dbReference type="Pfam" id="PF01565">
    <property type="entry name" value="FAD_binding_4"/>
    <property type="match status" value="1"/>
</dbReference>
<evidence type="ECO:0000313" key="13">
    <source>
        <dbReference type="EMBL" id="KUG53442.1"/>
    </source>
</evidence>
<dbReference type="PROSITE" id="PS51387">
    <property type="entry name" value="FAD_PCMH"/>
    <property type="match status" value="1"/>
</dbReference>
<dbReference type="InterPro" id="IPR016167">
    <property type="entry name" value="FAD-bd_PCMH_sub1"/>
</dbReference>
<feature type="domain" description="FAD-binding PCMH-type" evidence="12">
    <location>
        <begin position="43"/>
        <end position="271"/>
    </location>
</feature>
<evidence type="ECO:0000256" key="6">
    <source>
        <dbReference type="ARBA" id="ARBA00022946"/>
    </source>
</evidence>
<evidence type="ECO:0000256" key="2">
    <source>
        <dbReference type="ARBA" id="ARBA00008000"/>
    </source>
</evidence>
<keyword evidence="3" id="KW-0285">Flavoprotein</keyword>
<dbReference type="OrthoDB" id="9770306at2"/>
<evidence type="ECO:0000256" key="5">
    <source>
        <dbReference type="ARBA" id="ARBA00022827"/>
    </source>
</evidence>
<reference evidence="13 14" key="1">
    <citation type="submission" date="2015-12" db="EMBL/GenBank/DDBJ databases">
        <title>Serinicoccus chungangenesis strain CD08_5 genome sequencing and assembly.</title>
        <authorList>
            <person name="Chander A.M."/>
            <person name="Kaur G."/>
            <person name="Nair G.R."/>
            <person name="Dhawan D.K."/>
            <person name="Kochhar R.K."/>
            <person name="Mayilraj S."/>
            <person name="Bhadada S.K."/>
        </authorList>
    </citation>
    <scope>NUCLEOTIDE SEQUENCE [LARGE SCALE GENOMIC DNA]</scope>
    <source>
        <strain evidence="13 14">CD08_5</strain>
    </source>
</reference>
<organism evidence="13 14">
    <name type="scientific">Serinicoccus chungangensis</name>
    <dbReference type="NCBI Taxonomy" id="767452"/>
    <lineage>
        <taxon>Bacteria</taxon>
        <taxon>Bacillati</taxon>
        <taxon>Actinomycetota</taxon>
        <taxon>Actinomycetes</taxon>
        <taxon>Micrococcales</taxon>
        <taxon>Ornithinimicrobiaceae</taxon>
        <taxon>Serinicoccus</taxon>
    </lineage>
</organism>
<comment type="caution">
    <text evidence="13">The sequence shown here is derived from an EMBL/GenBank/DDBJ whole genome shotgun (WGS) entry which is preliminary data.</text>
</comment>
<dbReference type="Proteomes" id="UP000054837">
    <property type="component" value="Unassembled WGS sequence"/>
</dbReference>
<evidence type="ECO:0000256" key="4">
    <source>
        <dbReference type="ARBA" id="ARBA00022723"/>
    </source>
</evidence>
<dbReference type="EMBL" id="LQBL01000028">
    <property type="protein sequence ID" value="KUG53442.1"/>
    <property type="molecule type" value="Genomic_DNA"/>
</dbReference>
<gene>
    <name evidence="13" type="ORF">AVL62_01175</name>
</gene>
<keyword evidence="8" id="KW-0408">Iron</keyword>
<dbReference type="GO" id="GO:0051536">
    <property type="term" value="F:iron-sulfur cluster binding"/>
    <property type="evidence" value="ECO:0007669"/>
    <property type="project" value="UniProtKB-KW"/>
</dbReference>
<dbReference type="InterPro" id="IPR036318">
    <property type="entry name" value="FAD-bd_PCMH-like_sf"/>
</dbReference>
<dbReference type="SUPFAM" id="SSF55103">
    <property type="entry name" value="FAD-linked oxidases, C-terminal domain"/>
    <property type="match status" value="1"/>
</dbReference>
<dbReference type="SUPFAM" id="SSF46548">
    <property type="entry name" value="alpha-helical ferredoxin"/>
    <property type="match status" value="1"/>
</dbReference>
<dbReference type="GO" id="GO:0004458">
    <property type="term" value="F:D-lactate dehydrogenase (cytochrome) activity"/>
    <property type="evidence" value="ECO:0007669"/>
    <property type="project" value="UniProtKB-EC"/>
</dbReference>
<dbReference type="InterPro" id="IPR016169">
    <property type="entry name" value="FAD-bd_PCMH_sub2"/>
</dbReference>
<evidence type="ECO:0000256" key="9">
    <source>
        <dbReference type="ARBA" id="ARBA00023014"/>
    </source>
</evidence>
<dbReference type="InterPro" id="IPR016164">
    <property type="entry name" value="FAD-linked_Oxase-like_C"/>
</dbReference>
<keyword evidence="9" id="KW-0411">Iron-sulfur</keyword>
<dbReference type="InterPro" id="IPR017900">
    <property type="entry name" value="4Fe4S_Fe_S_CS"/>
</dbReference>
<protein>
    <recommendedName>
        <fullName evidence="10">D-lactate dehydrogenase (cytochrome)</fullName>
        <ecNumber evidence="10">1.1.2.4</ecNumber>
    </recommendedName>
</protein>
<dbReference type="GO" id="GO:0071949">
    <property type="term" value="F:FAD binding"/>
    <property type="evidence" value="ECO:0007669"/>
    <property type="project" value="InterPro"/>
</dbReference>
<dbReference type="InterPro" id="IPR004113">
    <property type="entry name" value="FAD-bd_oxidored_4_C"/>
</dbReference>
<keyword evidence="4" id="KW-0479">Metal-binding</keyword>
<evidence type="ECO:0000256" key="8">
    <source>
        <dbReference type="ARBA" id="ARBA00023004"/>
    </source>
</evidence>
<dbReference type="PANTHER" id="PTHR11748">
    <property type="entry name" value="D-LACTATE DEHYDROGENASE"/>
    <property type="match status" value="1"/>
</dbReference>
<dbReference type="GO" id="GO:0008720">
    <property type="term" value="F:D-lactate dehydrogenase (NAD+) activity"/>
    <property type="evidence" value="ECO:0007669"/>
    <property type="project" value="TreeGrafter"/>
</dbReference>
<dbReference type="STRING" id="767452.AVL62_01175"/>
<dbReference type="InterPro" id="IPR016171">
    <property type="entry name" value="Vanillyl_alc_oxidase_C-sub2"/>
</dbReference>
<comment type="similarity">
    <text evidence="2">Belongs to the FAD-binding oxidoreductase/transferase type 4 family.</text>
</comment>
<dbReference type="SUPFAM" id="SSF56176">
    <property type="entry name" value="FAD-binding/transporter-associated domain-like"/>
    <property type="match status" value="1"/>
</dbReference>
<keyword evidence="5" id="KW-0274">FAD</keyword>
<dbReference type="EC" id="1.1.2.4" evidence="10"/>
<evidence type="ECO:0000259" key="11">
    <source>
        <dbReference type="PROSITE" id="PS51379"/>
    </source>
</evidence>